<evidence type="ECO:0000313" key="1">
    <source>
        <dbReference type="EMBL" id="GLO35045.1"/>
    </source>
</evidence>
<comment type="caution">
    <text evidence="1">The sequence shown here is derived from an EMBL/GenBank/DDBJ whole genome shotgun (WGS) entry which is preliminary data.</text>
</comment>
<reference evidence="1" key="1">
    <citation type="submission" date="2023-01" db="EMBL/GenBank/DDBJ databases">
        <title>Whole-genome sequence of Pseudomonas putida NBRC 14671.</title>
        <authorList>
            <person name="Morohoshi T."/>
            <person name="Someya N."/>
        </authorList>
    </citation>
    <scope>NUCLEOTIDE SEQUENCE</scope>
    <source>
        <strain evidence="1">NBRC 14671</strain>
    </source>
</reference>
<name>A0AA37VVC6_PSEPU</name>
<evidence type="ECO:0000313" key="2">
    <source>
        <dbReference type="Proteomes" id="UP001161257"/>
    </source>
</evidence>
<gene>
    <name evidence="1" type="ORF">PPUN14671_18780</name>
</gene>
<dbReference type="EMBL" id="BSKJ01000003">
    <property type="protein sequence ID" value="GLO35045.1"/>
    <property type="molecule type" value="Genomic_DNA"/>
</dbReference>
<accession>A0AA37VVC6</accession>
<protein>
    <submittedName>
        <fullName evidence="1">Uncharacterized protein</fullName>
    </submittedName>
</protein>
<proteinExistence type="predicted"/>
<organism evidence="1 2">
    <name type="scientific">Pseudomonas putida</name>
    <name type="common">Arthrobacter siderocapsulatus</name>
    <dbReference type="NCBI Taxonomy" id="303"/>
    <lineage>
        <taxon>Bacteria</taxon>
        <taxon>Pseudomonadati</taxon>
        <taxon>Pseudomonadota</taxon>
        <taxon>Gammaproteobacteria</taxon>
        <taxon>Pseudomonadales</taxon>
        <taxon>Pseudomonadaceae</taxon>
        <taxon>Pseudomonas</taxon>
    </lineage>
</organism>
<dbReference type="Proteomes" id="UP001161257">
    <property type="component" value="Unassembled WGS sequence"/>
</dbReference>
<sequence>MVLLYLLLERPCAAQRPVQALSIQLKDMLQIGNKILVPALRLARDIARQPGTNAKAHIELPA</sequence>
<dbReference type="AlphaFoldDB" id="A0AA37VVC6"/>